<protein>
    <submittedName>
        <fullName evidence="1">Uncharacterized protein</fullName>
    </submittedName>
</protein>
<dbReference type="AlphaFoldDB" id="A0A0E9UJ16"/>
<organism evidence="1">
    <name type="scientific">Anguilla anguilla</name>
    <name type="common">European freshwater eel</name>
    <name type="synonym">Muraena anguilla</name>
    <dbReference type="NCBI Taxonomy" id="7936"/>
    <lineage>
        <taxon>Eukaryota</taxon>
        <taxon>Metazoa</taxon>
        <taxon>Chordata</taxon>
        <taxon>Craniata</taxon>
        <taxon>Vertebrata</taxon>
        <taxon>Euteleostomi</taxon>
        <taxon>Actinopterygii</taxon>
        <taxon>Neopterygii</taxon>
        <taxon>Teleostei</taxon>
        <taxon>Anguilliformes</taxon>
        <taxon>Anguillidae</taxon>
        <taxon>Anguilla</taxon>
    </lineage>
</organism>
<reference evidence="1" key="1">
    <citation type="submission" date="2014-11" db="EMBL/GenBank/DDBJ databases">
        <authorList>
            <person name="Amaro Gonzalez C."/>
        </authorList>
    </citation>
    <scope>NUCLEOTIDE SEQUENCE</scope>
</reference>
<sequence>MFPKVNLSPVACVDAVRHQTVSRSCFQPIKCITISPNTLRSA</sequence>
<dbReference type="EMBL" id="GBXM01043589">
    <property type="protein sequence ID" value="JAH64988.1"/>
    <property type="molecule type" value="Transcribed_RNA"/>
</dbReference>
<accession>A0A0E9UJ16</accession>
<evidence type="ECO:0000313" key="1">
    <source>
        <dbReference type="EMBL" id="JAH64988.1"/>
    </source>
</evidence>
<proteinExistence type="predicted"/>
<name>A0A0E9UJ16_ANGAN</name>
<reference evidence="1" key="2">
    <citation type="journal article" date="2015" name="Fish Shellfish Immunol.">
        <title>Early steps in the European eel (Anguilla anguilla)-Vibrio vulnificus interaction in the gills: Role of the RtxA13 toxin.</title>
        <authorList>
            <person name="Callol A."/>
            <person name="Pajuelo D."/>
            <person name="Ebbesson L."/>
            <person name="Teles M."/>
            <person name="MacKenzie S."/>
            <person name="Amaro C."/>
        </authorList>
    </citation>
    <scope>NUCLEOTIDE SEQUENCE</scope>
</reference>